<evidence type="ECO:0000256" key="4">
    <source>
        <dbReference type="ARBA" id="ARBA00023002"/>
    </source>
</evidence>
<organism evidence="7 8">
    <name type="scientific">Prosthecomicrobium pneumaticum</name>
    <dbReference type="NCBI Taxonomy" id="81895"/>
    <lineage>
        <taxon>Bacteria</taxon>
        <taxon>Pseudomonadati</taxon>
        <taxon>Pseudomonadota</taxon>
        <taxon>Alphaproteobacteria</taxon>
        <taxon>Hyphomicrobiales</taxon>
        <taxon>Kaistiaceae</taxon>
        <taxon>Prosthecomicrobium</taxon>
    </lineage>
</organism>
<dbReference type="Pfam" id="PF07992">
    <property type="entry name" value="Pyr_redox_2"/>
    <property type="match status" value="1"/>
</dbReference>
<dbReference type="PRINTS" id="PR00411">
    <property type="entry name" value="PNDRDTASEI"/>
</dbReference>
<dbReference type="Gene3D" id="3.50.50.60">
    <property type="entry name" value="FAD/NAD(P)-binding domain"/>
    <property type="match status" value="2"/>
</dbReference>
<accession>A0A7W9CTX4</accession>
<dbReference type="SUPFAM" id="SSF51905">
    <property type="entry name" value="FAD/NAD(P)-binding domain"/>
    <property type="match status" value="2"/>
</dbReference>
<evidence type="ECO:0000256" key="1">
    <source>
        <dbReference type="ARBA" id="ARBA00001974"/>
    </source>
</evidence>
<keyword evidence="2" id="KW-0285">Flavoprotein</keyword>
<sequence length="408" mass="41882">MQSIVVVGAGEAGARAALALRENGFSGRVTLVGAEAHPPYERPPLSKAALLDDAEPEPRTILRAAEFGEAGVVHLARATATGIDRAGHRLQLADGRALAYDRLLLATGATARPLALPGAAETGVLTLRGFPDALALRAALQPGRRIIVIGGGFIGLELAAAAVVRGATVTLVELAPRLLARAVPAPLAALIAARHEAAGVRILTGTGIAELRRDGAERLVVLATGETLAADTVIAGIGALPETALAASAGLALDNGIAVDATLASGDPDIFAAGDCCSFPHPLYGGRRIRLEAWRNAQDQGNTAARNLLGAAEPHAAVPWFWSDQYELTLQIAGLPDEGVETVTRDLGTARLDFHRAADGRLVAVSALGPNAAIAKEVRLAEMLIARRAAPDAASLAAPAVRLKTLLA</sequence>
<evidence type="ECO:0000313" key="7">
    <source>
        <dbReference type="EMBL" id="MBB5751820.1"/>
    </source>
</evidence>
<dbReference type="InterPro" id="IPR050446">
    <property type="entry name" value="FAD-oxidoreductase/Apoptosis"/>
</dbReference>
<evidence type="ECO:0000259" key="6">
    <source>
        <dbReference type="Pfam" id="PF14759"/>
    </source>
</evidence>
<proteinExistence type="predicted"/>
<feature type="domain" description="FAD/NAD(P)-binding" evidence="5">
    <location>
        <begin position="3"/>
        <end position="301"/>
    </location>
</feature>
<keyword evidence="4 7" id="KW-0560">Oxidoreductase</keyword>
<name>A0A7W9CTX4_9HYPH</name>
<dbReference type="Gene3D" id="3.30.390.30">
    <property type="match status" value="1"/>
</dbReference>
<gene>
    <name evidence="7" type="ORF">GGQ63_000872</name>
</gene>
<dbReference type="InterPro" id="IPR028202">
    <property type="entry name" value="Reductase_C"/>
</dbReference>
<dbReference type="EMBL" id="JACHOO010000002">
    <property type="protein sequence ID" value="MBB5751820.1"/>
    <property type="molecule type" value="Genomic_DNA"/>
</dbReference>
<dbReference type="RefSeq" id="WP_183852943.1">
    <property type="nucleotide sequence ID" value="NZ_JACHOO010000002.1"/>
</dbReference>
<keyword evidence="3" id="KW-0274">FAD</keyword>
<protein>
    <submittedName>
        <fullName evidence="7">3-phenylpropionate/trans-cinnamate dioxygenase ferredoxin reductase subunit</fullName>
        <ecNumber evidence="7">1.18.1.3</ecNumber>
    </submittedName>
</protein>
<evidence type="ECO:0000256" key="2">
    <source>
        <dbReference type="ARBA" id="ARBA00022630"/>
    </source>
</evidence>
<dbReference type="Pfam" id="PF14759">
    <property type="entry name" value="Reductase_C"/>
    <property type="match status" value="1"/>
</dbReference>
<comment type="cofactor">
    <cofactor evidence="1">
        <name>FAD</name>
        <dbReference type="ChEBI" id="CHEBI:57692"/>
    </cofactor>
</comment>
<dbReference type="PANTHER" id="PTHR43557">
    <property type="entry name" value="APOPTOSIS-INDUCING FACTOR 1"/>
    <property type="match status" value="1"/>
</dbReference>
<dbReference type="EC" id="1.18.1.3" evidence="7"/>
<dbReference type="AlphaFoldDB" id="A0A7W9CTX4"/>
<dbReference type="GO" id="GO:0016651">
    <property type="term" value="F:oxidoreductase activity, acting on NAD(P)H"/>
    <property type="evidence" value="ECO:0007669"/>
    <property type="project" value="TreeGrafter"/>
</dbReference>
<keyword evidence="8" id="KW-1185">Reference proteome</keyword>
<reference evidence="7 8" key="1">
    <citation type="submission" date="2020-08" db="EMBL/GenBank/DDBJ databases">
        <title>Genomic Encyclopedia of Type Strains, Phase IV (KMG-IV): sequencing the most valuable type-strain genomes for metagenomic binning, comparative biology and taxonomic classification.</title>
        <authorList>
            <person name="Goeker M."/>
        </authorList>
    </citation>
    <scope>NUCLEOTIDE SEQUENCE [LARGE SCALE GENOMIC DNA]</scope>
    <source>
        <strain evidence="7 8">DSM 16268</strain>
    </source>
</reference>
<dbReference type="GO" id="GO:0008860">
    <property type="term" value="F:ferredoxin-NAD+ reductase activity"/>
    <property type="evidence" value="ECO:0007669"/>
    <property type="project" value="UniProtKB-EC"/>
</dbReference>
<evidence type="ECO:0000259" key="5">
    <source>
        <dbReference type="Pfam" id="PF07992"/>
    </source>
</evidence>
<dbReference type="Proteomes" id="UP000523821">
    <property type="component" value="Unassembled WGS sequence"/>
</dbReference>
<dbReference type="GO" id="GO:0005737">
    <property type="term" value="C:cytoplasm"/>
    <property type="evidence" value="ECO:0007669"/>
    <property type="project" value="TreeGrafter"/>
</dbReference>
<dbReference type="SUPFAM" id="SSF55424">
    <property type="entry name" value="FAD/NAD-linked reductases, dimerisation (C-terminal) domain"/>
    <property type="match status" value="1"/>
</dbReference>
<dbReference type="PRINTS" id="PR00368">
    <property type="entry name" value="FADPNR"/>
</dbReference>
<keyword evidence="7" id="KW-0223">Dioxygenase</keyword>
<feature type="domain" description="Reductase C-terminal" evidence="6">
    <location>
        <begin position="320"/>
        <end position="407"/>
    </location>
</feature>
<dbReference type="InterPro" id="IPR036188">
    <property type="entry name" value="FAD/NAD-bd_sf"/>
</dbReference>
<dbReference type="InterPro" id="IPR016156">
    <property type="entry name" value="FAD/NAD-linked_Rdtase_dimer_sf"/>
</dbReference>
<evidence type="ECO:0000256" key="3">
    <source>
        <dbReference type="ARBA" id="ARBA00022827"/>
    </source>
</evidence>
<dbReference type="PANTHER" id="PTHR43557:SF2">
    <property type="entry name" value="RIESKE DOMAIN-CONTAINING PROTEIN-RELATED"/>
    <property type="match status" value="1"/>
</dbReference>
<dbReference type="InterPro" id="IPR023753">
    <property type="entry name" value="FAD/NAD-binding_dom"/>
</dbReference>
<dbReference type="GO" id="GO:0051213">
    <property type="term" value="F:dioxygenase activity"/>
    <property type="evidence" value="ECO:0007669"/>
    <property type="project" value="UniProtKB-KW"/>
</dbReference>
<evidence type="ECO:0000313" key="8">
    <source>
        <dbReference type="Proteomes" id="UP000523821"/>
    </source>
</evidence>
<comment type="caution">
    <text evidence="7">The sequence shown here is derived from an EMBL/GenBank/DDBJ whole genome shotgun (WGS) entry which is preliminary data.</text>
</comment>